<feature type="domain" description="EF-hand" evidence="3">
    <location>
        <begin position="49"/>
        <end position="84"/>
    </location>
</feature>
<sequence length="98" mass="11225">MSKPRIEDAIKNIVDAFVEHSQGDGKLSKDELMKLIEKEIQNPELKEKLGAADLDKAMERVDKNRDGALDFKEYMKCLTFLACRCYNKKTGKCQESCH</sequence>
<dbReference type="InParanoid" id="A0A2I4DCI6"/>
<reference evidence="5" key="1">
    <citation type="submission" date="2025-08" db="UniProtKB">
        <authorList>
            <consortium name="RefSeq"/>
        </authorList>
    </citation>
    <scope>IDENTIFICATION</scope>
    <source>
        <strain evidence="5">Quisiro</strain>
        <tissue evidence="5">Liver</tissue>
    </source>
</reference>
<protein>
    <submittedName>
        <fullName evidence="5">Protein S100-A5</fullName>
    </submittedName>
</protein>
<name>A0A2I4DCI6_AUSLI</name>
<dbReference type="Pfam" id="PF13499">
    <property type="entry name" value="EF-hand_7"/>
    <property type="match status" value="1"/>
</dbReference>
<proteinExistence type="predicted"/>
<dbReference type="RefSeq" id="XP_013889954.1">
    <property type="nucleotide sequence ID" value="XM_014034500.1"/>
</dbReference>
<dbReference type="PROSITE" id="PS50222">
    <property type="entry name" value="EF_HAND_2"/>
    <property type="match status" value="1"/>
</dbReference>
<dbReference type="AlphaFoldDB" id="A0A2I4DCI6"/>
<organism evidence="4 5">
    <name type="scientific">Austrofundulus limnaeus</name>
    <name type="common">Annual killifish</name>
    <dbReference type="NCBI Taxonomy" id="52670"/>
    <lineage>
        <taxon>Eukaryota</taxon>
        <taxon>Metazoa</taxon>
        <taxon>Chordata</taxon>
        <taxon>Craniata</taxon>
        <taxon>Vertebrata</taxon>
        <taxon>Euteleostomi</taxon>
        <taxon>Actinopterygii</taxon>
        <taxon>Neopterygii</taxon>
        <taxon>Teleostei</taxon>
        <taxon>Neoteleostei</taxon>
        <taxon>Acanthomorphata</taxon>
        <taxon>Ovalentaria</taxon>
        <taxon>Atherinomorphae</taxon>
        <taxon>Cyprinodontiformes</taxon>
        <taxon>Rivulidae</taxon>
        <taxon>Austrofundulus</taxon>
    </lineage>
</organism>
<dbReference type="GeneID" id="106537130"/>
<dbReference type="InterPro" id="IPR002048">
    <property type="entry name" value="EF_hand_dom"/>
</dbReference>
<evidence type="ECO:0000256" key="1">
    <source>
        <dbReference type="ARBA" id="ARBA00022723"/>
    </source>
</evidence>
<dbReference type="InterPro" id="IPR011992">
    <property type="entry name" value="EF-hand-dom_pair"/>
</dbReference>
<dbReference type="GO" id="GO:0048471">
    <property type="term" value="C:perinuclear region of cytoplasm"/>
    <property type="evidence" value="ECO:0007669"/>
    <property type="project" value="TreeGrafter"/>
</dbReference>
<dbReference type="KEGG" id="alim:106537130"/>
<evidence type="ECO:0000313" key="5">
    <source>
        <dbReference type="RefSeq" id="XP_013889954.1"/>
    </source>
</evidence>
<dbReference type="SUPFAM" id="SSF47473">
    <property type="entry name" value="EF-hand"/>
    <property type="match status" value="1"/>
</dbReference>
<keyword evidence="1" id="KW-0479">Metal-binding</keyword>
<dbReference type="GO" id="GO:0005615">
    <property type="term" value="C:extracellular space"/>
    <property type="evidence" value="ECO:0007669"/>
    <property type="project" value="TreeGrafter"/>
</dbReference>
<keyword evidence="4" id="KW-1185">Reference proteome</keyword>
<dbReference type="GO" id="GO:0048306">
    <property type="term" value="F:calcium-dependent protein binding"/>
    <property type="evidence" value="ECO:0007669"/>
    <property type="project" value="TreeGrafter"/>
</dbReference>
<dbReference type="PANTHER" id="PTHR11639">
    <property type="entry name" value="S100 CALCIUM-BINDING PROTEIN"/>
    <property type="match status" value="1"/>
</dbReference>
<dbReference type="Gene3D" id="1.10.238.10">
    <property type="entry name" value="EF-hand"/>
    <property type="match status" value="1"/>
</dbReference>
<dbReference type="PROSITE" id="PS00018">
    <property type="entry name" value="EF_HAND_1"/>
    <property type="match status" value="1"/>
</dbReference>
<evidence type="ECO:0000313" key="4">
    <source>
        <dbReference type="Proteomes" id="UP000192220"/>
    </source>
</evidence>
<dbReference type="SMART" id="SM01394">
    <property type="entry name" value="S_100"/>
    <property type="match status" value="1"/>
</dbReference>
<dbReference type="InterPro" id="IPR013787">
    <property type="entry name" value="S100_Ca-bd_sub"/>
</dbReference>
<evidence type="ECO:0000259" key="3">
    <source>
        <dbReference type="PROSITE" id="PS50222"/>
    </source>
</evidence>
<gene>
    <name evidence="5" type="primary">LOC106537130</name>
</gene>
<dbReference type="OrthoDB" id="26525at2759"/>
<dbReference type="Proteomes" id="UP000192220">
    <property type="component" value="Unplaced"/>
</dbReference>
<dbReference type="GO" id="GO:0005509">
    <property type="term" value="F:calcium ion binding"/>
    <property type="evidence" value="ECO:0007669"/>
    <property type="project" value="InterPro"/>
</dbReference>
<evidence type="ECO:0000256" key="2">
    <source>
        <dbReference type="ARBA" id="ARBA00022837"/>
    </source>
</evidence>
<accession>A0A2I4DCI6</accession>
<dbReference type="InterPro" id="IPR018247">
    <property type="entry name" value="EF_Hand_1_Ca_BS"/>
</dbReference>
<dbReference type="SMART" id="SM00054">
    <property type="entry name" value="EFh"/>
    <property type="match status" value="1"/>
</dbReference>
<dbReference type="PANTHER" id="PTHR11639:SF126">
    <property type="entry name" value="S100 CALCIUM-BINDING PROTEIN W"/>
    <property type="match status" value="1"/>
</dbReference>
<keyword evidence="2" id="KW-0106">Calcium</keyword>